<dbReference type="GO" id="GO:0043138">
    <property type="term" value="F:3'-5' DNA helicase activity"/>
    <property type="evidence" value="ECO:0007669"/>
    <property type="project" value="UniProtKB-UniRule"/>
</dbReference>
<dbReference type="InterPro" id="IPR011335">
    <property type="entry name" value="Restrct_endonuc-II-like"/>
</dbReference>
<feature type="region of interest" description="DNA-binding and helicase activity, interacts with RecC" evidence="15">
    <location>
        <begin position="1"/>
        <end position="762"/>
    </location>
</feature>
<comment type="cofactor">
    <cofactor evidence="15">
        <name>Mg(2+)</name>
        <dbReference type="ChEBI" id="CHEBI:18420"/>
    </cofactor>
    <text evidence="15">Binds 1 Mg(2+) ion per subunit.</text>
</comment>
<dbReference type="PANTHER" id="PTHR11070:SF23">
    <property type="entry name" value="RECBCD ENZYME SUBUNIT RECB"/>
    <property type="match status" value="1"/>
</dbReference>
<organism evidence="20 21">
    <name type="scientific">Auraticoccus cholistanensis</name>
    <dbReference type="NCBI Taxonomy" id="2656650"/>
    <lineage>
        <taxon>Bacteria</taxon>
        <taxon>Bacillati</taxon>
        <taxon>Actinomycetota</taxon>
        <taxon>Actinomycetes</taxon>
        <taxon>Propionibacteriales</taxon>
        <taxon>Propionibacteriaceae</taxon>
        <taxon>Auraticoccus</taxon>
    </lineage>
</organism>
<dbReference type="InterPro" id="IPR000212">
    <property type="entry name" value="DNA_helicase_UvrD/REP"/>
</dbReference>
<evidence type="ECO:0000256" key="3">
    <source>
        <dbReference type="ARBA" id="ARBA00022741"/>
    </source>
</evidence>
<dbReference type="InterPro" id="IPR027417">
    <property type="entry name" value="P-loop_NTPase"/>
</dbReference>
<dbReference type="GO" id="GO:0009338">
    <property type="term" value="C:exodeoxyribonuclease V complex"/>
    <property type="evidence" value="ECO:0007669"/>
    <property type="project" value="TreeGrafter"/>
</dbReference>
<feature type="binding site" evidence="15">
    <location>
        <position position="881"/>
    </location>
    <ligand>
        <name>Mg(2+)</name>
        <dbReference type="ChEBI" id="CHEBI:18420"/>
    </ligand>
</feature>
<feature type="region of interest" description="Disordered" evidence="17">
    <location>
        <begin position="737"/>
        <end position="760"/>
    </location>
</feature>
<keyword evidence="5 15" id="KW-0378">Hydrolase</keyword>
<evidence type="ECO:0000256" key="15">
    <source>
        <dbReference type="HAMAP-Rule" id="MF_01485"/>
    </source>
</evidence>
<dbReference type="EC" id="3.1.11.5" evidence="15"/>
<dbReference type="Pfam" id="PF00580">
    <property type="entry name" value="UvrD-helicase"/>
    <property type="match status" value="1"/>
</dbReference>
<comment type="catalytic activity">
    <reaction evidence="15">
        <text>Exonucleolytic cleavage (in the presence of ATP) in either 5'- to 3'- or 3'- to 5'-direction to yield 5'-phosphooligonucleotides.</text>
        <dbReference type="EC" id="3.1.11.5"/>
    </reaction>
</comment>
<dbReference type="HAMAP" id="MF_01485">
    <property type="entry name" value="RecB"/>
    <property type="match status" value="1"/>
</dbReference>
<feature type="domain" description="UvrD-like helicase C-terminal" evidence="19">
    <location>
        <begin position="380"/>
        <end position="641"/>
    </location>
</feature>
<accession>A0A6A9UX80</accession>
<dbReference type="GO" id="GO:0000724">
    <property type="term" value="P:double-strand break repair via homologous recombination"/>
    <property type="evidence" value="ECO:0007669"/>
    <property type="project" value="UniProtKB-UniRule"/>
</dbReference>
<evidence type="ECO:0000256" key="10">
    <source>
        <dbReference type="ARBA" id="ARBA00023125"/>
    </source>
</evidence>
<dbReference type="GO" id="GO:0000287">
    <property type="term" value="F:magnesium ion binding"/>
    <property type="evidence" value="ECO:0007669"/>
    <property type="project" value="UniProtKB-UniRule"/>
</dbReference>
<keyword evidence="6 15" id="KW-0347">Helicase</keyword>
<keyword evidence="1 15" id="KW-0540">Nuclease</keyword>
<dbReference type="PROSITE" id="PS51217">
    <property type="entry name" value="UVRD_HELICASE_CTER"/>
    <property type="match status" value="1"/>
</dbReference>
<keyword evidence="10 15" id="KW-0238">DNA-binding</keyword>
<dbReference type="SUPFAM" id="SSF52540">
    <property type="entry name" value="P-loop containing nucleoside triphosphate hydrolases"/>
    <property type="match status" value="1"/>
</dbReference>
<dbReference type="GO" id="GO:0005829">
    <property type="term" value="C:cytosol"/>
    <property type="evidence" value="ECO:0007669"/>
    <property type="project" value="TreeGrafter"/>
</dbReference>
<comment type="domain">
    <text evidence="15">The C-terminal domain has nuclease activity and interacts with RecD. It interacts with RecA, facilitating its loading onto ssDNA.</text>
</comment>
<dbReference type="CDD" id="cd22352">
    <property type="entry name" value="RecB_C-like"/>
    <property type="match status" value="1"/>
</dbReference>
<dbReference type="Gene3D" id="3.90.320.10">
    <property type="match status" value="1"/>
</dbReference>
<keyword evidence="4 15" id="KW-0227">DNA damage</keyword>
<proteinExistence type="inferred from homology"/>
<keyword evidence="2 15" id="KW-0479">Metal-binding</keyword>
<comment type="domain">
    <text evidence="15">The N-terminal DNA-binding domain is a ssDNA-dependent ATPase and has ATP-dependent 3'-5' helicase function. This domain interacts with RecC.</text>
</comment>
<name>A0A6A9UX80_9ACTN</name>
<dbReference type="EMBL" id="WPCU01000005">
    <property type="protein sequence ID" value="MVA76134.1"/>
    <property type="molecule type" value="Genomic_DNA"/>
</dbReference>
<feature type="region of interest" description="Nuclease activity, interacts with RecD and RecA" evidence="15">
    <location>
        <begin position="802"/>
        <end position="1149"/>
    </location>
</feature>
<feature type="region of interest" description="Disordered" evidence="17">
    <location>
        <begin position="829"/>
        <end position="866"/>
    </location>
</feature>
<evidence type="ECO:0000259" key="19">
    <source>
        <dbReference type="PROSITE" id="PS51217"/>
    </source>
</evidence>
<evidence type="ECO:0000256" key="7">
    <source>
        <dbReference type="ARBA" id="ARBA00022839"/>
    </source>
</evidence>
<dbReference type="Gene3D" id="1.10.486.10">
    <property type="entry name" value="PCRA, domain 4"/>
    <property type="match status" value="1"/>
</dbReference>
<dbReference type="InterPro" id="IPR011604">
    <property type="entry name" value="PDDEXK-like_dom_sf"/>
</dbReference>
<protein>
    <recommendedName>
        <fullName evidence="15">RecBCD enzyme subunit RecB</fullName>
        <ecNumber evidence="15">3.1.11.5</ecNumber>
        <ecNumber evidence="15">5.6.2.4</ecNumber>
    </recommendedName>
    <alternativeName>
        <fullName evidence="15">DNA 3'-5' helicase subunit RecB</fullName>
    </alternativeName>
    <alternativeName>
        <fullName evidence="15">Exonuclease V subunit RecB</fullName>
        <shortName evidence="15">ExoV subunit RecB</shortName>
    </alternativeName>
    <alternativeName>
        <fullName evidence="15">Helicase/nuclease RecBCD subunit RecB</fullName>
    </alternativeName>
</protein>
<sequence length="1149" mass="124435">MPPEPAGAAPQGAAAAEVPAFDVLAELPSGTCVLEASAGTGKTWTIAALAARYVAAGVDLGSLMMVTFSRAASQELRTRIRQRLERTRAVLEAVVAQQTPADLDPVDELLTTGSADALATRLQRVSAALADFDSATIATTHEFCQRMLDSLGVLADTDPDATLVENLDQLTRQVCADSYLRLFGTRGGGPEDDAPRPPWLSFDDALAIGRAVVEAPSLTVVPEDDPDPQVSGRVAFAREVRAEVARRKRLMRLSTFDDMLSGLADTLEHPVHGEAARARLRERYPVVLVDEFQDTDPVQWRIVRQAFHGHSTLILIGDPKQAVYAFRGADVHSYLEAVVEAQATHTLSRNYRSDPSMVRAVMALFEGSALGDDRILVRAVEPGLPADRLRSHSGRYPTTPLRIRSVEGRPGRVGPVRQQVQQDLVRELGTLISSDAELCLDGAWRGVRASDVAILVRAHARAEELRLALAEAGIPAVVNGGRSVHASPAAEAWVTLLEALVDPHQRSVRAAAVTPLVGWTLNRLAAADDEELNELRRRLRSWGRLLEQQGVAALLEAVSGEQQLAARLLRLPGGERELTDLRHVAEGLHQVRTTSGLGTSALLAWLRERIQQAHADGDERSRRLETDAEAVQILTYHHSKGLQFPIVYLPSGWDRWLDEDTGAVLRLHTETGERVVDVGGPQGRGRAERFARARSEDSGDDLRLLYVALTRAQCQVVAWWGPSARNTPASALHRMLQRERTRPHPDPEYPPDRSPTALTGLPRRLVALETVADRGVAVRRDGDESRAGELRVRRFERQLDTQWRRTSYTALTAAAHGPAPVEAGVASEPLRPREDDEPDPATGTGTAAALRPDEPSSDGRLGRLSPLADLPGGTAFGSLVHTLLEYADPTADDLVGELTRLAAHELARLPAAGFGARQLAEALVPAVRTPLGPLADDLTLADFRPADRLPELDFELPLAGGTVPGPSATLADVADCLRRHLPAGDPLAGYPGRLAEPGLSEQTLRGFLTGSVDAVLRLPGGRPRHLVVDYKTNWLGPRDGTPLVLGHYTAPALAEAMMASHYPLQALLYCVALHRFLRWRLPGYRPEDHLGGVLYLFVRGMAGPETPRSEGVPCGVFSWRPPAALVVELSELLAEGPAAGSAREQEVPR</sequence>
<evidence type="ECO:0000313" key="21">
    <source>
        <dbReference type="Proteomes" id="UP000435304"/>
    </source>
</evidence>
<dbReference type="GO" id="GO:0008854">
    <property type="term" value="F:exodeoxyribonuclease V activity"/>
    <property type="evidence" value="ECO:0007669"/>
    <property type="project" value="UniProtKB-EC"/>
</dbReference>
<dbReference type="SUPFAM" id="SSF52980">
    <property type="entry name" value="Restriction endonuclease-like"/>
    <property type="match status" value="1"/>
</dbReference>
<feature type="binding site" evidence="15">
    <location>
        <position position="1029"/>
    </location>
    <ligand>
        <name>Mg(2+)</name>
        <dbReference type="ChEBI" id="CHEBI:18420"/>
    </ligand>
</feature>
<comment type="miscellaneous">
    <text evidence="15">In the RecBCD complex, RecB has a slow 3'-5' helicase, an exonuclease activity and loads RecA onto ssDNA, RecD has a fast 5'-3' helicase activity, while RecC stimulates the ATPase and processivity of the RecB helicase and contributes to recognition of the Chi site.</text>
</comment>
<comment type="caution">
    <text evidence="20">The sequence shown here is derived from an EMBL/GenBank/DDBJ whole genome shotgun (WGS) entry which is preliminary data.</text>
</comment>
<feature type="compositionally biased region" description="Low complexity" evidence="17">
    <location>
        <begin position="840"/>
        <end position="849"/>
    </location>
</feature>
<dbReference type="InterPro" id="IPR004586">
    <property type="entry name" value="RecB"/>
</dbReference>
<comment type="subunit">
    <text evidence="15">Heterotrimer of RecB, RecC and RecD. All subunits contribute to DNA-binding. Interacts with RecA.</text>
</comment>
<evidence type="ECO:0000259" key="18">
    <source>
        <dbReference type="PROSITE" id="PS51198"/>
    </source>
</evidence>
<comment type="similarity">
    <text evidence="15">Belongs to the helicase family. UvrD subfamily.</text>
</comment>
<dbReference type="Gene3D" id="3.40.50.300">
    <property type="entry name" value="P-loop containing nucleotide triphosphate hydrolases"/>
    <property type="match status" value="2"/>
</dbReference>
<comment type="catalytic activity">
    <reaction evidence="14 15">
        <text>ATP + H2O = ADP + phosphate + H(+)</text>
        <dbReference type="Rhea" id="RHEA:13065"/>
        <dbReference type="ChEBI" id="CHEBI:15377"/>
        <dbReference type="ChEBI" id="CHEBI:15378"/>
        <dbReference type="ChEBI" id="CHEBI:30616"/>
        <dbReference type="ChEBI" id="CHEBI:43474"/>
        <dbReference type="ChEBI" id="CHEBI:456216"/>
        <dbReference type="EC" id="5.6.2.4"/>
    </reaction>
</comment>
<evidence type="ECO:0000256" key="4">
    <source>
        <dbReference type="ARBA" id="ARBA00022763"/>
    </source>
</evidence>
<feature type="binding site" evidence="16">
    <location>
        <begin position="36"/>
        <end position="43"/>
    </location>
    <ligand>
        <name>ATP</name>
        <dbReference type="ChEBI" id="CHEBI:30616"/>
    </ligand>
</feature>
<evidence type="ECO:0000256" key="9">
    <source>
        <dbReference type="ARBA" id="ARBA00022842"/>
    </source>
</evidence>
<evidence type="ECO:0000256" key="14">
    <source>
        <dbReference type="ARBA" id="ARBA00048988"/>
    </source>
</evidence>
<dbReference type="InterPro" id="IPR014016">
    <property type="entry name" value="UvrD-like_ATP-bd"/>
</dbReference>
<gene>
    <name evidence="15" type="primary">recB</name>
    <name evidence="20" type="ORF">GC722_08875</name>
</gene>
<evidence type="ECO:0000256" key="8">
    <source>
        <dbReference type="ARBA" id="ARBA00022840"/>
    </source>
</evidence>
<evidence type="ECO:0000313" key="20">
    <source>
        <dbReference type="EMBL" id="MVA76134.1"/>
    </source>
</evidence>
<dbReference type="PROSITE" id="PS51198">
    <property type="entry name" value="UVRD_HELICASE_ATP_BIND"/>
    <property type="match status" value="1"/>
</dbReference>
<dbReference type="PANTHER" id="PTHR11070">
    <property type="entry name" value="UVRD / RECB / PCRA DNA HELICASE FAMILY MEMBER"/>
    <property type="match status" value="1"/>
</dbReference>
<feature type="compositionally biased region" description="Basic and acidic residues" evidence="17">
    <location>
        <begin position="737"/>
        <end position="751"/>
    </location>
</feature>
<keyword evidence="3 15" id="KW-0547">Nucleotide-binding</keyword>
<evidence type="ECO:0000256" key="11">
    <source>
        <dbReference type="ARBA" id="ARBA00023204"/>
    </source>
</evidence>
<comment type="catalytic activity">
    <reaction evidence="13 15">
        <text>Couples ATP hydrolysis with the unwinding of duplex DNA by translocating in the 3'-5' direction.</text>
        <dbReference type="EC" id="5.6.2.4"/>
    </reaction>
</comment>
<keyword evidence="12 15" id="KW-0413">Isomerase</keyword>
<evidence type="ECO:0000256" key="12">
    <source>
        <dbReference type="ARBA" id="ARBA00023235"/>
    </source>
</evidence>
<evidence type="ECO:0000256" key="13">
    <source>
        <dbReference type="ARBA" id="ARBA00034617"/>
    </source>
</evidence>
<reference evidence="20 21" key="1">
    <citation type="submission" date="2019-12" db="EMBL/GenBank/DDBJ databases">
        <title>Auraticoccus cholistani sp. nov., an actinomycete isolated from soil of Cholistan desert.</title>
        <authorList>
            <person name="Cheema M.T."/>
        </authorList>
    </citation>
    <scope>NUCLEOTIDE SEQUENCE [LARGE SCALE GENOMIC DNA]</scope>
    <source>
        <strain evidence="20 21">F435</strain>
    </source>
</reference>
<evidence type="ECO:0000256" key="17">
    <source>
        <dbReference type="SAM" id="MobiDB-lite"/>
    </source>
</evidence>
<feature type="active site" description="For nuclease activity" evidence="15">
    <location>
        <position position="1029"/>
    </location>
</feature>
<dbReference type="GO" id="GO:0003677">
    <property type="term" value="F:DNA binding"/>
    <property type="evidence" value="ECO:0007669"/>
    <property type="project" value="UniProtKB-UniRule"/>
</dbReference>
<keyword evidence="8 15" id="KW-0067">ATP-binding</keyword>
<evidence type="ECO:0000256" key="2">
    <source>
        <dbReference type="ARBA" id="ARBA00022723"/>
    </source>
</evidence>
<feature type="binding site" evidence="15">
    <location>
        <position position="1013"/>
    </location>
    <ligand>
        <name>Mg(2+)</name>
        <dbReference type="ChEBI" id="CHEBI:18420"/>
    </ligand>
</feature>
<dbReference type="InterPro" id="IPR014017">
    <property type="entry name" value="DNA_helicase_UvrD-like_C"/>
</dbReference>
<keyword evidence="7 15" id="KW-0269">Exonuclease</keyword>
<dbReference type="EC" id="5.6.2.4" evidence="15"/>
<evidence type="ECO:0000256" key="6">
    <source>
        <dbReference type="ARBA" id="ARBA00022806"/>
    </source>
</evidence>
<keyword evidence="21" id="KW-1185">Reference proteome</keyword>
<dbReference type="Pfam" id="PF13361">
    <property type="entry name" value="UvrD_C"/>
    <property type="match status" value="1"/>
</dbReference>
<evidence type="ECO:0000256" key="16">
    <source>
        <dbReference type="PROSITE-ProRule" id="PRU00560"/>
    </source>
</evidence>
<comment type="function">
    <text evidence="15">A helicase/nuclease that prepares dsDNA breaks (DSB) for recombinational DNA repair. Binds to DSBs and unwinds DNA via a highly rapid and processive ATP-dependent bidirectional helicase activity. Unwinds dsDNA until it encounters a Chi (crossover hotspot instigator) sequence from the 3' direction. Cuts ssDNA a few nucleotides 3' to the Chi site. The properties and activities of the enzyme are changed at Chi. The Chi-altered holoenzyme produces a long 3'-ssDNA overhang and facilitates RecA-binding to the ssDNA for homologous DNA recombination and repair. Holoenzyme degrades any linearized DNA that is unable to undergo homologous recombination. In the holoenzyme this subunit contributes ATPase, 3'-5' helicase, exonuclease activity and loads RecA onto ssDNA.</text>
</comment>
<evidence type="ECO:0000256" key="5">
    <source>
        <dbReference type="ARBA" id="ARBA00022801"/>
    </source>
</evidence>
<dbReference type="Proteomes" id="UP000435304">
    <property type="component" value="Unassembled WGS sequence"/>
</dbReference>
<evidence type="ECO:0000256" key="1">
    <source>
        <dbReference type="ARBA" id="ARBA00022722"/>
    </source>
</evidence>
<keyword evidence="11 15" id="KW-0234">DNA repair</keyword>
<dbReference type="GO" id="GO:0005524">
    <property type="term" value="F:ATP binding"/>
    <property type="evidence" value="ECO:0007669"/>
    <property type="project" value="UniProtKB-UniRule"/>
</dbReference>
<feature type="domain" description="UvrD-like helicase ATP-binding" evidence="18">
    <location>
        <begin position="15"/>
        <end position="354"/>
    </location>
</feature>
<keyword evidence="9 15" id="KW-0460">Magnesium</keyword>
<dbReference type="AlphaFoldDB" id="A0A6A9UX80"/>